<dbReference type="Proteomes" id="UP000234327">
    <property type="component" value="Unassembled WGS sequence"/>
</dbReference>
<accession>A0A2H1HKH1</accession>
<dbReference type="eggNOG" id="COG0329">
    <property type="taxonomic scope" value="Bacteria"/>
</dbReference>
<evidence type="ECO:0000313" key="9">
    <source>
        <dbReference type="EMBL" id="PCC51546.1"/>
    </source>
</evidence>
<dbReference type="EMBL" id="FXYZ01000001">
    <property type="protein sequence ID" value="SMX63366.1"/>
    <property type="molecule type" value="Genomic_DNA"/>
</dbReference>
<dbReference type="CDD" id="cd00408">
    <property type="entry name" value="DHDPS-like"/>
    <property type="match status" value="1"/>
</dbReference>
<dbReference type="SMART" id="SM01130">
    <property type="entry name" value="DHDPS"/>
    <property type="match status" value="1"/>
</dbReference>
<name>A0A1D7W7U7_BREAU</name>
<evidence type="ECO:0000256" key="5">
    <source>
        <dbReference type="PIRSR" id="PIRSR001365-2"/>
    </source>
</evidence>
<dbReference type="PIRSF" id="PIRSF001365">
    <property type="entry name" value="DHDPS"/>
    <property type="match status" value="1"/>
</dbReference>
<dbReference type="OrthoDB" id="9778880at2"/>
<dbReference type="Proteomes" id="UP000297736">
    <property type="component" value="Unassembled WGS sequence"/>
</dbReference>
<dbReference type="Proteomes" id="UP000218377">
    <property type="component" value="Unassembled WGS sequence"/>
</dbReference>
<gene>
    <name evidence="11" type="ORF">BAUR9175_00813</name>
    <name evidence="10" type="ORF">BAURA63_00241</name>
    <name evidence="12" type="ORF">BAURA86_00985</name>
    <name evidence="6" type="ORF">BLSMQ_3423</name>
    <name evidence="9" type="ORF">CIK62_03320</name>
    <name evidence="8" type="ORF">CIK65_11010</name>
    <name evidence="7" type="ORF">CIK79_05625</name>
    <name evidence="13" type="ORF">EB834_14870</name>
</gene>
<dbReference type="GO" id="GO:0005829">
    <property type="term" value="C:cytosol"/>
    <property type="evidence" value="ECO:0007669"/>
    <property type="project" value="TreeGrafter"/>
</dbReference>
<dbReference type="PANTHER" id="PTHR42849:SF1">
    <property type="entry name" value="N-ACETYLNEURAMINATE LYASE"/>
    <property type="match status" value="1"/>
</dbReference>
<dbReference type="EMBL" id="FXZB01000004">
    <property type="protein sequence ID" value="SMX69019.1"/>
    <property type="molecule type" value="Genomic_DNA"/>
</dbReference>
<dbReference type="PROSITE" id="PS00665">
    <property type="entry name" value="DHDPS_1"/>
    <property type="match status" value="1"/>
</dbReference>
<dbReference type="EMBL" id="NRGX01000001">
    <property type="protein sequence ID" value="PCC17813.1"/>
    <property type="molecule type" value="Genomic_DNA"/>
</dbReference>
<evidence type="ECO:0000313" key="6">
    <source>
        <dbReference type="EMBL" id="AOP55123.1"/>
    </source>
</evidence>
<evidence type="ECO:0000313" key="20">
    <source>
        <dbReference type="Proteomes" id="UP000234525"/>
    </source>
</evidence>
<dbReference type="AlphaFoldDB" id="A0A1D7W7U7"/>
<dbReference type="Proteomes" id="UP000234300">
    <property type="component" value="Unassembled WGS sequence"/>
</dbReference>
<protein>
    <submittedName>
        <fullName evidence="6">4-hydroxy-tetrahydrodipicolinate synthase</fullName>
        <ecNumber evidence="6">4.3.3.7</ecNumber>
    </submittedName>
    <submittedName>
        <fullName evidence="7">Dihydrodipicolinate synthase family protein</fullName>
    </submittedName>
</protein>
<evidence type="ECO:0000313" key="12">
    <source>
        <dbReference type="EMBL" id="SMX78720.1"/>
    </source>
</evidence>
<dbReference type="Proteomes" id="UP000217720">
    <property type="component" value="Unassembled WGS sequence"/>
</dbReference>
<evidence type="ECO:0000313" key="15">
    <source>
        <dbReference type="Proteomes" id="UP000217720"/>
    </source>
</evidence>
<dbReference type="GO" id="GO:0019262">
    <property type="term" value="P:N-acetylneuraminate catabolic process"/>
    <property type="evidence" value="ECO:0007669"/>
    <property type="project" value="TreeGrafter"/>
</dbReference>
<dbReference type="Proteomes" id="UP000234525">
    <property type="component" value="Unassembled WGS sequence"/>
</dbReference>
<dbReference type="PATRIC" id="fig|1703.10.peg.3534"/>
<dbReference type="SUPFAM" id="SSF51569">
    <property type="entry name" value="Aldolase"/>
    <property type="match status" value="1"/>
</dbReference>
<evidence type="ECO:0000313" key="8">
    <source>
        <dbReference type="EMBL" id="PCC42763.1"/>
    </source>
</evidence>
<evidence type="ECO:0000313" key="11">
    <source>
        <dbReference type="EMBL" id="SMX69019.1"/>
    </source>
</evidence>
<feature type="binding site" evidence="5">
    <location>
        <position position="49"/>
    </location>
    <ligand>
        <name>pyruvate</name>
        <dbReference type="ChEBI" id="CHEBI:15361"/>
    </ligand>
</feature>
<evidence type="ECO:0000313" key="19">
    <source>
        <dbReference type="Proteomes" id="UP000234327"/>
    </source>
</evidence>
<evidence type="ECO:0000256" key="3">
    <source>
        <dbReference type="PIRNR" id="PIRNR001365"/>
    </source>
</evidence>
<dbReference type="KEGG" id="blin:BLSMQ_3423"/>
<reference evidence="14" key="2">
    <citation type="submission" date="2016-09" db="EMBL/GenBank/DDBJ databases">
        <title>Complete Genome Sequence of Brevibacterium linens SMQ-1335.</title>
        <authorList>
            <person name="de Melo A.G."/>
            <person name="Labrie S.J."/>
            <person name="Dumaresq J."/>
            <person name="Roberts R.J."/>
            <person name="Tremblay D.M."/>
            <person name="Moineau S."/>
        </authorList>
    </citation>
    <scope>NUCLEOTIDE SEQUENCE [LARGE SCALE GENOMIC DNA]</scope>
    <source>
        <strain evidence="14">SMQ-1335</strain>
    </source>
</reference>
<feature type="active site" description="Proton donor/acceptor" evidence="4">
    <location>
        <position position="137"/>
    </location>
</feature>
<reference evidence="6" key="1">
    <citation type="submission" date="2016-09" db="EMBL/GenBank/DDBJ databases">
        <title>Complete Genome Sequence of Brevibacterium aurantiacum SMQ-1335.</title>
        <authorList>
            <person name="de Melo A.G."/>
            <person name="Labrie S.J."/>
            <person name="Dumaresq J."/>
            <person name="Roberts R.J."/>
            <person name="Tremblay D.M."/>
            <person name="Moineau S."/>
        </authorList>
    </citation>
    <scope>NUCLEOTIDE SEQUENCE</scope>
    <source>
        <strain evidence="6">SMQ-1335</strain>
    </source>
</reference>
<accession>A0A1D7W7U7</accession>
<dbReference type="EMBL" id="NRGO01000004">
    <property type="protein sequence ID" value="PCC51546.1"/>
    <property type="molecule type" value="Genomic_DNA"/>
</dbReference>
<evidence type="ECO:0000256" key="1">
    <source>
        <dbReference type="ARBA" id="ARBA00023239"/>
    </source>
</evidence>
<dbReference type="GeneID" id="60907677"/>
<comment type="similarity">
    <text evidence="3">Belongs to the DapA family.</text>
</comment>
<proteinExistence type="inferred from homology"/>
<dbReference type="GO" id="GO:0008840">
    <property type="term" value="F:4-hydroxy-tetrahydrodipicolinate synthase activity"/>
    <property type="evidence" value="ECO:0007669"/>
    <property type="project" value="UniProtKB-EC"/>
</dbReference>
<reference evidence="20" key="4">
    <citation type="submission" date="2017-03" db="EMBL/GenBank/DDBJ databases">
        <authorList>
            <person name="Monnet C."/>
        </authorList>
    </citation>
    <scope>NUCLEOTIDE SEQUENCE [LARGE SCALE GENOMIC DNA]</scope>
    <source>
        <strain evidence="20">ATCC 9175</strain>
    </source>
</reference>
<reference evidence="13 21" key="6">
    <citation type="submission" date="2018-10" db="EMBL/GenBank/DDBJ databases">
        <title>Brevibacterium genomes from Austrain hard cheese rinds.</title>
        <authorList>
            <person name="Anast J.M."/>
            <person name="Dzieciol M."/>
            <person name="Schultz D.L."/>
            <person name="Mann E."/>
            <person name="Wagner M."/>
            <person name="Schmitz-Esser S."/>
        </authorList>
    </citation>
    <scope>NUCLEOTIDE SEQUENCE [LARGE SCALE GENOMIC DNA]</scope>
    <source>
        <strain evidence="13 21">L261</strain>
    </source>
</reference>
<dbReference type="PRINTS" id="PR00146">
    <property type="entry name" value="DHPICSNTHASE"/>
</dbReference>
<dbReference type="EMBL" id="FXZI01000002">
    <property type="protein sequence ID" value="SMX78720.1"/>
    <property type="molecule type" value="Genomic_DNA"/>
</dbReference>
<dbReference type="InterPro" id="IPR020624">
    <property type="entry name" value="Schiff_base-form_aldolases_CS"/>
</dbReference>
<dbReference type="PANTHER" id="PTHR42849">
    <property type="entry name" value="N-ACETYLNEURAMINATE LYASE"/>
    <property type="match status" value="1"/>
</dbReference>
<keyword evidence="1 3" id="KW-0456">Lyase</keyword>
<evidence type="ECO:0000256" key="4">
    <source>
        <dbReference type="PIRSR" id="PIRSR001365-1"/>
    </source>
</evidence>
<dbReference type="InterPro" id="IPR013785">
    <property type="entry name" value="Aldolase_TIM"/>
</dbReference>
<dbReference type="GO" id="GO:0008747">
    <property type="term" value="F:N-acetylneuraminate lyase activity"/>
    <property type="evidence" value="ECO:0007669"/>
    <property type="project" value="TreeGrafter"/>
</dbReference>
<dbReference type="Gene3D" id="3.20.20.70">
    <property type="entry name" value="Aldolase class I"/>
    <property type="match status" value="1"/>
</dbReference>
<feature type="active site" description="Schiff-base intermediate with substrate" evidence="4">
    <location>
        <position position="165"/>
    </location>
</feature>
<evidence type="ECO:0000313" key="7">
    <source>
        <dbReference type="EMBL" id="PCC17813.1"/>
    </source>
</evidence>
<dbReference type="RefSeq" id="WP_069600946.1">
    <property type="nucleotide sequence ID" value="NZ_BJME01000006.1"/>
</dbReference>
<accession>A0A2A3X259</accession>
<evidence type="ECO:0000313" key="18">
    <source>
        <dbReference type="Proteomes" id="UP000234300"/>
    </source>
</evidence>
<dbReference type="EMBL" id="NRGQ01000013">
    <property type="protein sequence ID" value="PCC42763.1"/>
    <property type="molecule type" value="Genomic_DNA"/>
</dbReference>
<dbReference type="EMBL" id="CP017150">
    <property type="protein sequence ID" value="AOP55123.1"/>
    <property type="molecule type" value="Genomic_DNA"/>
</dbReference>
<evidence type="ECO:0000313" key="16">
    <source>
        <dbReference type="Proteomes" id="UP000218377"/>
    </source>
</evidence>
<evidence type="ECO:0000256" key="2">
    <source>
        <dbReference type="ARBA" id="ARBA00023270"/>
    </source>
</evidence>
<dbReference type="InterPro" id="IPR002220">
    <property type="entry name" value="DapA-like"/>
</dbReference>
<reference evidence="15 16" key="3">
    <citation type="journal article" date="2017" name="Elife">
        <title>Extensive horizontal gene transfer in cheese-associated bacteria.</title>
        <authorList>
            <person name="Bonham K.S."/>
            <person name="Wolfe B.E."/>
            <person name="Dutton R.J."/>
        </authorList>
    </citation>
    <scope>NUCLEOTIDE SEQUENCE [LARGE SCALE GENOMIC DNA]</scope>
    <source>
        <strain evidence="9 15">900_6</strain>
        <strain evidence="8 17">962_8</strain>
        <strain evidence="7 16">JB5</strain>
    </source>
</reference>
<feature type="binding site" evidence="5">
    <location>
        <position position="207"/>
    </location>
    <ligand>
        <name>pyruvate</name>
        <dbReference type="ChEBI" id="CHEBI:15361"/>
    </ligand>
</feature>
<evidence type="ECO:0000313" key="21">
    <source>
        <dbReference type="Proteomes" id="UP000297736"/>
    </source>
</evidence>
<dbReference type="Proteomes" id="UP000094793">
    <property type="component" value="Chromosome"/>
</dbReference>
<sequence>MTTTFTGIYAACITPFSSDGAEIDIAGISAQVEHMISNGVHGLVPGGSTGEFTALTVAERKACNRAYIEAAAGRVPVVAGTGALSTAETIELSRDAEEAGADALMIVPPFYDTPSFEEILVHYRAISDVVDIPIMFYNIPDATGLELSAEEFGRLGREGRVANFKDTSGDFSKFTSVYLNHSDDIQPINGCDTLTFAALALGTGAGVWGAASFIPRLCTDLYSALAVDVDMPRARDLWKKIHPICVFLESHSYACGVKTGVELVGLPAGPTRGPILPLASEHREELRGLLTAAGLDTVA</sequence>
<evidence type="ECO:0000313" key="10">
    <source>
        <dbReference type="EMBL" id="SMX63366.1"/>
    </source>
</evidence>
<reference evidence="18 19" key="5">
    <citation type="submission" date="2017-03" db="EMBL/GenBank/DDBJ databases">
        <authorList>
            <person name="Afonso C.L."/>
            <person name="Miller P.J."/>
            <person name="Scott M.A."/>
            <person name="Spackman E."/>
            <person name="Goraichik I."/>
            <person name="Dimitrov K.M."/>
            <person name="Suarez D.L."/>
            <person name="Swayne D.E."/>
        </authorList>
    </citation>
    <scope>NUCLEOTIDE SEQUENCE [LARGE SCALE GENOMIC DNA]</scope>
    <source>
        <strain evidence="10">6</strain>
        <strain evidence="19">6(3)</strain>
        <strain evidence="12">8</strain>
        <strain evidence="18">8(6)</strain>
        <strain evidence="11">ATCC 9175</strain>
    </source>
</reference>
<evidence type="ECO:0000313" key="13">
    <source>
        <dbReference type="EMBL" id="TGD37586.1"/>
    </source>
</evidence>
<dbReference type="EC" id="4.3.3.7" evidence="6"/>
<dbReference type="EMBL" id="RHFF01000015">
    <property type="protein sequence ID" value="TGD37586.1"/>
    <property type="molecule type" value="Genomic_DNA"/>
</dbReference>
<keyword evidence="2" id="KW-0704">Schiff base</keyword>
<dbReference type="Proteomes" id="UP000218620">
    <property type="component" value="Unassembled WGS sequence"/>
</dbReference>
<evidence type="ECO:0000313" key="14">
    <source>
        <dbReference type="Proteomes" id="UP000094793"/>
    </source>
</evidence>
<organism evidence="6 14">
    <name type="scientific">Brevibacterium aurantiacum</name>
    <dbReference type="NCBI Taxonomy" id="273384"/>
    <lineage>
        <taxon>Bacteria</taxon>
        <taxon>Bacillati</taxon>
        <taxon>Actinomycetota</taxon>
        <taxon>Actinomycetes</taxon>
        <taxon>Micrococcales</taxon>
        <taxon>Brevibacteriaceae</taxon>
        <taxon>Brevibacterium</taxon>
    </lineage>
</organism>
<keyword evidence="20" id="KW-1185">Reference proteome</keyword>
<evidence type="ECO:0000313" key="17">
    <source>
        <dbReference type="Proteomes" id="UP000218620"/>
    </source>
</evidence>
<dbReference type="Pfam" id="PF00701">
    <property type="entry name" value="DHDPS"/>
    <property type="match status" value="1"/>
</dbReference>